<reference evidence="9" key="1">
    <citation type="submission" date="2020-12" db="UniProtKB">
        <authorList>
            <consortium name="WormBaseParasite"/>
        </authorList>
    </citation>
    <scope>IDENTIFICATION</scope>
    <source>
        <strain evidence="9">MHco3</strain>
    </source>
</reference>
<keyword evidence="7" id="KW-0446">Lipid-binding</keyword>
<evidence type="ECO:0000256" key="3">
    <source>
        <dbReference type="ARBA" id="ARBA00017453"/>
    </source>
</evidence>
<evidence type="ECO:0000256" key="7">
    <source>
        <dbReference type="ARBA" id="ARBA00023121"/>
    </source>
</evidence>
<evidence type="ECO:0000313" key="9">
    <source>
        <dbReference type="WBParaSite" id="HCON_00093410-00001"/>
    </source>
</evidence>
<organism evidence="8 9">
    <name type="scientific">Haemonchus contortus</name>
    <name type="common">Barber pole worm</name>
    <dbReference type="NCBI Taxonomy" id="6289"/>
    <lineage>
        <taxon>Eukaryota</taxon>
        <taxon>Metazoa</taxon>
        <taxon>Ecdysozoa</taxon>
        <taxon>Nematoda</taxon>
        <taxon>Chromadorea</taxon>
        <taxon>Rhabditida</taxon>
        <taxon>Rhabditina</taxon>
        <taxon>Rhabditomorpha</taxon>
        <taxon>Strongyloidea</taxon>
        <taxon>Trichostrongylidae</taxon>
        <taxon>Haemonchus</taxon>
    </lineage>
</organism>
<keyword evidence="4" id="KW-0964">Secreted</keyword>
<evidence type="ECO:0000256" key="6">
    <source>
        <dbReference type="ARBA" id="ARBA00023054"/>
    </source>
</evidence>
<comment type="similarity">
    <text evidence="2">Belongs to the fatty-acid and retinol-binding protein (FARBP) family.</text>
</comment>
<evidence type="ECO:0000256" key="2">
    <source>
        <dbReference type="ARBA" id="ARBA00006648"/>
    </source>
</evidence>
<dbReference type="Gene3D" id="1.20.120.1100">
    <property type="match status" value="1"/>
</dbReference>
<dbReference type="AlphaFoldDB" id="A0A7I4YFD0"/>
<comment type="subcellular location">
    <subcellularLocation>
        <location evidence="1">Secreted</location>
    </subcellularLocation>
</comment>
<dbReference type="PANTHER" id="PTHR31418:SF7">
    <property type="entry name" value="FATTY-ACID AND RETINOL-BINDING PROTEIN 1"/>
    <property type="match status" value="1"/>
</dbReference>
<evidence type="ECO:0000256" key="1">
    <source>
        <dbReference type="ARBA" id="ARBA00004613"/>
    </source>
</evidence>
<keyword evidence="8" id="KW-1185">Reference proteome</keyword>
<dbReference type="OrthoDB" id="5786599at2759"/>
<sequence length="230" mass="26103">RFLLLIVLVIGAIAQNSTEIENPLANFTLTIDMVNEVIERLKTESQFIPSYILQPIVTATDQEKQQFVEFANNLLQGKYKSADVTSLAQLLQLLQSRAPLVYQKGLVIYKAFMDKVYSLNPEAEAFVIKWMNKWAETIKAMPTGNALQLSFDFNKQFFNDAKKLTPEAVESLKKQFPEFTRLWETCPQLQQFANFVANAPDNIDVTKLEAMQEYMGNLNGAAQVPVNVQN</sequence>
<dbReference type="Proteomes" id="UP000025227">
    <property type="component" value="Unplaced"/>
</dbReference>
<dbReference type="InterPro" id="IPR008632">
    <property type="entry name" value="Gp-FAR-1"/>
</dbReference>
<dbReference type="PANTHER" id="PTHR31418">
    <property type="entry name" value="FATTY-ACID AND RETINOL-BINDING PROTEIN 1"/>
    <property type="match status" value="1"/>
</dbReference>
<dbReference type="GO" id="GO:0008289">
    <property type="term" value="F:lipid binding"/>
    <property type="evidence" value="ECO:0007669"/>
    <property type="project" value="UniProtKB-KW"/>
</dbReference>
<dbReference type="OMA" id="AFVIKWM"/>
<evidence type="ECO:0000256" key="4">
    <source>
        <dbReference type="ARBA" id="ARBA00022525"/>
    </source>
</evidence>
<name>A0A7I4YFD0_HAECO</name>
<protein>
    <recommendedName>
        <fullName evidence="3">Fatty-acid and retinol-binding protein 1</fullName>
    </recommendedName>
</protein>
<evidence type="ECO:0000313" key="8">
    <source>
        <dbReference type="Proteomes" id="UP000025227"/>
    </source>
</evidence>
<proteinExistence type="inferred from homology"/>
<evidence type="ECO:0000256" key="5">
    <source>
        <dbReference type="ARBA" id="ARBA00022729"/>
    </source>
</evidence>
<keyword evidence="6" id="KW-0175">Coiled coil</keyword>
<accession>A0A7I4YFD0</accession>
<dbReference type="Pfam" id="PF05823">
    <property type="entry name" value="Gp-FAR-1"/>
    <property type="match status" value="1"/>
</dbReference>
<dbReference type="GO" id="GO:0005576">
    <property type="term" value="C:extracellular region"/>
    <property type="evidence" value="ECO:0007669"/>
    <property type="project" value="UniProtKB-SubCell"/>
</dbReference>
<dbReference type="WBParaSite" id="HCON_00093410-00001">
    <property type="protein sequence ID" value="HCON_00093410-00001"/>
    <property type="gene ID" value="HCON_00093410"/>
</dbReference>
<keyword evidence="5" id="KW-0732">Signal</keyword>